<proteinExistence type="predicted"/>
<keyword evidence="2" id="KW-1185">Reference proteome</keyword>
<gene>
    <name evidence="1" type="ORF">IFM89_011508</name>
</gene>
<comment type="caution">
    <text evidence="1">The sequence shown here is derived from an EMBL/GenBank/DDBJ whole genome shotgun (WGS) entry which is preliminary data.</text>
</comment>
<dbReference type="AlphaFoldDB" id="A0A835IAV9"/>
<reference evidence="1 2" key="1">
    <citation type="submission" date="2020-10" db="EMBL/GenBank/DDBJ databases">
        <title>The Coptis chinensis genome and diversification of protoberbering-type alkaloids.</title>
        <authorList>
            <person name="Wang B."/>
            <person name="Shu S."/>
            <person name="Song C."/>
            <person name="Liu Y."/>
        </authorList>
    </citation>
    <scope>NUCLEOTIDE SEQUENCE [LARGE SCALE GENOMIC DNA]</scope>
    <source>
        <strain evidence="1">HL-2020</strain>
        <tissue evidence="1">Leaf</tissue>
    </source>
</reference>
<protein>
    <submittedName>
        <fullName evidence="1">Uncharacterized protein</fullName>
    </submittedName>
</protein>
<evidence type="ECO:0000313" key="2">
    <source>
        <dbReference type="Proteomes" id="UP000631114"/>
    </source>
</evidence>
<organism evidence="1 2">
    <name type="scientific">Coptis chinensis</name>
    <dbReference type="NCBI Taxonomy" id="261450"/>
    <lineage>
        <taxon>Eukaryota</taxon>
        <taxon>Viridiplantae</taxon>
        <taxon>Streptophyta</taxon>
        <taxon>Embryophyta</taxon>
        <taxon>Tracheophyta</taxon>
        <taxon>Spermatophyta</taxon>
        <taxon>Magnoliopsida</taxon>
        <taxon>Ranunculales</taxon>
        <taxon>Ranunculaceae</taxon>
        <taxon>Coptidoideae</taxon>
        <taxon>Coptis</taxon>
    </lineage>
</organism>
<feature type="non-terminal residue" evidence="1">
    <location>
        <position position="1"/>
    </location>
</feature>
<name>A0A835IAV9_9MAGN</name>
<dbReference type="Proteomes" id="UP000631114">
    <property type="component" value="Unassembled WGS sequence"/>
</dbReference>
<accession>A0A835IAV9</accession>
<sequence length="60" mass="6324">CGTNAPLSAAQMLGEVSRVLKPGGVSADNLWLPNSEDSAYKPNSIQLESYIVRGSPFISS</sequence>
<evidence type="ECO:0000313" key="1">
    <source>
        <dbReference type="EMBL" id="KAF9613784.1"/>
    </source>
</evidence>
<dbReference type="EMBL" id="JADFTS010000003">
    <property type="protein sequence ID" value="KAF9613784.1"/>
    <property type="molecule type" value="Genomic_DNA"/>
</dbReference>